<dbReference type="Proteomes" id="UP000094455">
    <property type="component" value="Unassembled WGS sequence"/>
</dbReference>
<dbReference type="EMBL" id="KV454005">
    <property type="protein sequence ID" value="ODQ45410.1"/>
    <property type="molecule type" value="Genomic_DNA"/>
</dbReference>
<protein>
    <submittedName>
        <fullName evidence="1">Uncharacterized protein</fullName>
    </submittedName>
</protein>
<evidence type="ECO:0000313" key="2">
    <source>
        <dbReference type="Proteomes" id="UP000094455"/>
    </source>
</evidence>
<proteinExistence type="predicted"/>
<reference evidence="1 2" key="1">
    <citation type="journal article" date="2016" name="Proc. Natl. Acad. Sci. U.S.A.">
        <title>Comparative genomics of biotechnologically important yeasts.</title>
        <authorList>
            <person name="Riley R."/>
            <person name="Haridas S."/>
            <person name="Wolfe K.H."/>
            <person name="Lopes M.R."/>
            <person name="Hittinger C.T."/>
            <person name="Goeker M."/>
            <person name="Salamov A.A."/>
            <person name="Wisecaver J.H."/>
            <person name="Long T.M."/>
            <person name="Calvey C.H."/>
            <person name="Aerts A.L."/>
            <person name="Barry K.W."/>
            <person name="Choi C."/>
            <person name="Clum A."/>
            <person name="Coughlan A.Y."/>
            <person name="Deshpande S."/>
            <person name="Douglass A.P."/>
            <person name="Hanson S.J."/>
            <person name="Klenk H.-P."/>
            <person name="LaButti K.M."/>
            <person name="Lapidus A."/>
            <person name="Lindquist E.A."/>
            <person name="Lipzen A.M."/>
            <person name="Meier-Kolthoff J.P."/>
            <person name="Ohm R.A."/>
            <person name="Otillar R.P."/>
            <person name="Pangilinan J.L."/>
            <person name="Peng Y."/>
            <person name="Rokas A."/>
            <person name="Rosa C.A."/>
            <person name="Scheuner C."/>
            <person name="Sibirny A.A."/>
            <person name="Slot J.C."/>
            <person name="Stielow J.B."/>
            <person name="Sun H."/>
            <person name="Kurtzman C.P."/>
            <person name="Blackwell M."/>
            <person name="Grigoriev I.V."/>
            <person name="Jeffries T.W."/>
        </authorList>
    </citation>
    <scope>NUCLEOTIDE SEQUENCE [LARGE SCALE GENOMIC DNA]</scope>
    <source>
        <strain evidence="1 2">NRRL Y-2026</strain>
    </source>
</reference>
<dbReference type="AlphaFoldDB" id="A0A1E3NGY4"/>
<sequence length="83" mass="9272">MAEELSGGQNVQNESVVLCNKKFVPNAVTHTIPAAIKTALPKRDAGCVNRQHLVFIMYSKKLGRSYEEMTTFKRMPTDVGCRD</sequence>
<dbReference type="GeneID" id="30178195"/>
<keyword evidence="2" id="KW-1185">Reference proteome</keyword>
<accession>A0A1E3NGY4</accession>
<name>A0A1E3NGY4_9ASCO</name>
<gene>
    <name evidence="1" type="ORF">PICMEDRAFT_172054</name>
</gene>
<organism evidence="1 2">
    <name type="scientific">Pichia membranifaciens NRRL Y-2026</name>
    <dbReference type="NCBI Taxonomy" id="763406"/>
    <lineage>
        <taxon>Eukaryota</taxon>
        <taxon>Fungi</taxon>
        <taxon>Dikarya</taxon>
        <taxon>Ascomycota</taxon>
        <taxon>Saccharomycotina</taxon>
        <taxon>Pichiomycetes</taxon>
        <taxon>Pichiales</taxon>
        <taxon>Pichiaceae</taxon>
        <taxon>Pichia</taxon>
    </lineage>
</organism>
<evidence type="ECO:0000313" key="1">
    <source>
        <dbReference type="EMBL" id="ODQ45410.1"/>
    </source>
</evidence>
<dbReference type="RefSeq" id="XP_019016523.1">
    <property type="nucleotide sequence ID" value="XM_019161508.1"/>
</dbReference>